<keyword evidence="5" id="KW-1052">Target cell membrane</keyword>
<evidence type="ECO:0000256" key="6">
    <source>
        <dbReference type="ARBA" id="ARBA00022656"/>
    </source>
</evidence>
<evidence type="ECO:0000256" key="11">
    <source>
        <dbReference type="ARBA" id="ARBA00023136"/>
    </source>
</evidence>
<evidence type="ECO:0000256" key="13">
    <source>
        <dbReference type="ARBA" id="ARBA00049657"/>
    </source>
</evidence>
<sequence>MALSTNDSPYDFNLLKVQISVSVQFYPTGDYEHCCAGCAPKSFSYVVNISSVCWTFKPQPVAKAKLIPSKTLTGYSKNTIEMLPKHGTNINSLFENNGTPLLYTCQSGRYLYGKVECSEMLLKYEVDINNLEENNENPLHYVCQNGCIFFYNIALKMGAEVHNPLHSKTPLHKTCLQNKVEILLKYGANINNLDHYNETAYHVCWKGSIVCTDLLIKMGTNIHTPQNGKILLHETC</sequence>
<evidence type="ECO:0000256" key="3">
    <source>
        <dbReference type="ARBA" id="ARBA00022483"/>
    </source>
</evidence>
<dbReference type="Gene3D" id="1.25.40.20">
    <property type="entry name" value="Ankyrin repeat-containing domain"/>
    <property type="match status" value="1"/>
</dbReference>
<dbReference type="GO" id="GO:0006887">
    <property type="term" value="P:exocytosis"/>
    <property type="evidence" value="ECO:0007669"/>
    <property type="project" value="UniProtKB-KW"/>
</dbReference>
<keyword evidence="11" id="KW-0472">Membrane</keyword>
<accession>A0AAV4W116</accession>
<keyword evidence="6" id="KW-0800">Toxin</keyword>
<dbReference type="GO" id="GO:0044231">
    <property type="term" value="C:host cell presynaptic membrane"/>
    <property type="evidence" value="ECO:0007669"/>
    <property type="project" value="UniProtKB-KW"/>
</dbReference>
<dbReference type="GO" id="GO:0090729">
    <property type="term" value="F:toxin activity"/>
    <property type="evidence" value="ECO:0007669"/>
    <property type="project" value="UniProtKB-KW"/>
</dbReference>
<evidence type="ECO:0000256" key="9">
    <source>
        <dbReference type="ARBA" id="ARBA00023028"/>
    </source>
</evidence>
<keyword evidence="4" id="KW-0964">Secreted</keyword>
<reference evidence="16 17" key="1">
    <citation type="submission" date="2021-06" db="EMBL/GenBank/DDBJ databases">
        <title>Caerostris extrusa draft genome.</title>
        <authorList>
            <person name="Kono N."/>
            <person name="Arakawa K."/>
        </authorList>
    </citation>
    <scope>NUCLEOTIDE SEQUENCE [LARGE SCALE GENOMIC DNA]</scope>
</reference>
<keyword evidence="12" id="KW-1053">Target membrane</keyword>
<evidence type="ECO:0000313" key="16">
    <source>
        <dbReference type="EMBL" id="GIY76302.1"/>
    </source>
</evidence>
<comment type="subunit">
    <text evidence="14">Homotetramer in membranes.</text>
</comment>
<dbReference type="GO" id="GO:0005576">
    <property type="term" value="C:extracellular region"/>
    <property type="evidence" value="ECO:0007669"/>
    <property type="project" value="UniProtKB-SubCell"/>
</dbReference>
<dbReference type="GO" id="GO:0044218">
    <property type="term" value="C:other organism cell membrane"/>
    <property type="evidence" value="ECO:0007669"/>
    <property type="project" value="UniProtKB-KW"/>
</dbReference>
<evidence type="ECO:0000256" key="15">
    <source>
        <dbReference type="ARBA" id="ARBA00049811"/>
    </source>
</evidence>
<evidence type="ECO:0000256" key="7">
    <source>
        <dbReference type="ARBA" id="ARBA00022699"/>
    </source>
</evidence>
<evidence type="ECO:0000256" key="4">
    <source>
        <dbReference type="ARBA" id="ARBA00022525"/>
    </source>
</evidence>
<dbReference type="Proteomes" id="UP001054945">
    <property type="component" value="Unassembled WGS sequence"/>
</dbReference>
<keyword evidence="9" id="KW-0638">Presynaptic neurotoxin</keyword>
<dbReference type="Pfam" id="PF12796">
    <property type="entry name" value="Ank_2"/>
    <property type="match status" value="1"/>
</dbReference>
<evidence type="ECO:0000256" key="10">
    <source>
        <dbReference type="ARBA" id="ARBA00023043"/>
    </source>
</evidence>
<dbReference type="SMART" id="SM00248">
    <property type="entry name" value="ANK"/>
    <property type="match status" value="4"/>
</dbReference>
<gene>
    <name evidence="16" type="ORF">CEXT_80261</name>
</gene>
<keyword evidence="17" id="KW-1185">Reference proteome</keyword>
<evidence type="ECO:0000256" key="12">
    <source>
        <dbReference type="ARBA" id="ARBA00023298"/>
    </source>
</evidence>
<protein>
    <recommendedName>
        <fullName evidence="15">Alpha-latrotoxin</fullName>
    </recommendedName>
</protein>
<dbReference type="PANTHER" id="PTHR24198:SF165">
    <property type="entry name" value="ANKYRIN REPEAT-CONTAINING PROTEIN-RELATED"/>
    <property type="match status" value="1"/>
</dbReference>
<comment type="caution">
    <text evidence="16">The sequence shown here is derived from an EMBL/GenBank/DDBJ whole genome shotgun (WGS) entry which is preliminary data.</text>
</comment>
<comment type="subcellular location">
    <subcellularLocation>
        <location evidence="2">Secreted</location>
    </subcellularLocation>
    <subcellularLocation>
        <location evidence="1">Target cell membrane</location>
    </subcellularLocation>
</comment>
<dbReference type="PANTHER" id="PTHR24198">
    <property type="entry name" value="ANKYRIN REPEAT AND PROTEIN KINASE DOMAIN-CONTAINING PROTEIN"/>
    <property type="match status" value="1"/>
</dbReference>
<evidence type="ECO:0000313" key="17">
    <source>
        <dbReference type="Proteomes" id="UP001054945"/>
    </source>
</evidence>
<dbReference type="InterPro" id="IPR002110">
    <property type="entry name" value="Ankyrin_rpt"/>
</dbReference>
<organism evidence="16 17">
    <name type="scientific">Caerostris extrusa</name>
    <name type="common">Bark spider</name>
    <name type="synonym">Caerostris bankana</name>
    <dbReference type="NCBI Taxonomy" id="172846"/>
    <lineage>
        <taxon>Eukaryota</taxon>
        <taxon>Metazoa</taxon>
        <taxon>Ecdysozoa</taxon>
        <taxon>Arthropoda</taxon>
        <taxon>Chelicerata</taxon>
        <taxon>Arachnida</taxon>
        <taxon>Araneae</taxon>
        <taxon>Araneomorphae</taxon>
        <taxon>Entelegynae</taxon>
        <taxon>Araneoidea</taxon>
        <taxon>Araneidae</taxon>
        <taxon>Caerostris</taxon>
    </lineage>
</organism>
<proteinExistence type="inferred from homology"/>
<evidence type="ECO:0000256" key="5">
    <source>
        <dbReference type="ARBA" id="ARBA00022537"/>
    </source>
</evidence>
<comment type="similarity">
    <text evidence="13">Belongs to the cationic peptide 01 (latrotoxin) family. 03 (alpha-latrotoxin) subfamily.</text>
</comment>
<name>A0AAV4W116_CAEEX</name>
<evidence type="ECO:0000256" key="14">
    <source>
        <dbReference type="ARBA" id="ARBA00049715"/>
    </source>
</evidence>
<dbReference type="EMBL" id="BPLR01015466">
    <property type="protein sequence ID" value="GIY76302.1"/>
    <property type="molecule type" value="Genomic_DNA"/>
</dbReference>
<keyword evidence="8" id="KW-0677">Repeat</keyword>
<evidence type="ECO:0000256" key="8">
    <source>
        <dbReference type="ARBA" id="ARBA00022737"/>
    </source>
</evidence>
<evidence type="ECO:0000256" key="2">
    <source>
        <dbReference type="ARBA" id="ARBA00004613"/>
    </source>
</evidence>
<dbReference type="SUPFAM" id="SSF48403">
    <property type="entry name" value="Ankyrin repeat"/>
    <property type="match status" value="1"/>
</dbReference>
<keyword evidence="7" id="KW-0528">Neurotoxin</keyword>
<evidence type="ECO:0000256" key="1">
    <source>
        <dbReference type="ARBA" id="ARBA00004175"/>
    </source>
</evidence>
<dbReference type="InterPro" id="IPR036770">
    <property type="entry name" value="Ankyrin_rpt-contain_sf"/>
</dbReference>
<keyword evidence="3" id="KW-0268">Exocytosis</keyword>
<keyword evidence="10" id="KW-0040">ANK repeat</keyword>
<dbReference type="AlphaFoldDB" id="A0AAV4W116"/>